<feature type="transmembrane region" description="Helical" evidence="6">
    <location>
        <begin position="39"/>
        <end position="60"/>
    </location>
</feature>
<dbReference type="GO" id="GO:0015093">
    <property type="term" value="F:ferrous iron transmembrane transporter activity"/>
    <property type="evidence" value="ECO:0007669"/>
    <property type="project" value="TreeGrafter"/>
</dbReference>
<feature type="transmembrane region" description="Helical" evidence="6">
    <location>
        <begin position="112"/>
        <end position="128"/>
    </location>
</feature>
<feature type="transmembrane region" description="Helical" evidence="6">
    <location>
        <begin position="148"/>
        <end position="171"/>
    </location>
</feature>
<evidence type="ECO:0000256" key="5">
    <source>
        <dbReference type="ARBA" id="ARBA00023136"/>
    </source>
</evidence>
<dbReference type="PANTHER" id="PTHR31632:SF2">
    <property type="entry name" value="PLASMA MEMBRANE IRON PERMEASE"/>
    <property type="match status" value="1"/>
</dbReference>
<dbReference type="GO" id="GO:0033573">
    <property type="term" value="C:high-affinity iron permease complex"/>
    <property type="evidence" value="ECO:0007669"/>
    <property type="project" value="InterPro"/>
</dbReference>
<proteinExistence type="inferred from homology"/>
<dbReference type="AlphaFoldDB" id="A0A838XLZ2"/>
<organism evidence="7 8">
    <name type="scientific">Stappia taiwanensis</name>
    <dbReference type="NCBI Taxonomy" id="992267"/>
    <lineage>
        <taxon>Bacteria</taxon>
        <taxon>Pseudomonadati</taxon>
        <taxon>Pseudomonadota</taxon>
        <taxon>Alphaproteobacteria</taxon>
        <taxon>Hyphomicrobiales</taxon>
        <taxon>Stappiaceae</taxon>
        <taxon>Stappia</taxon>
    </lineage>
</organism>
<feature type="transmembrane region" description="Helical" evidence="6">
    <location>
        <begin position="6"/>
        <end position="27"/>
    </location>
</feature>
<evidence type="ECO:0000256" key="4">
    <source>
        <dbReference type="ARBA" id="ARBA00022989"/>
    </source>
</evidence>
<keyword evidence="8" id="KW-1185">Reference proteome</keyword>
<feature type="transmembrane region" description="Helical" evidence="6">
    <location>
        <begin position="247"/>
        <end position="266"/>
    </location>
</feature>
<keyword evidence="4 6" id="KW-1133">Transmembrane helix</keyword>
<gene>
    <name evidence="7" type="ORF">H1W37_00145</name>
</gene>
<feature type="transmembrane region" description="Helical" evidence="6">
    <location>
        <begin position="72"/>
        <end position="91"/>
    </location>
</feature>
<feature type="transmembrane region" description="Helical" evidence="6">
    <location>
        <begin position="191"/>
        <end position="214"/>
    </location>
</feature>
<dbReference type="Proteomes" id="UP000559404">
    <property type="component" value="Unassembled WGS sequence"/>
</dbReference>
<evidence type="ECO:0000256" key="2">
    <source>
        <dbReference type="ARBA" id="ARBA00008333"/>
    </source>
</evidence>
<evidence type="ECO:0000313" key="7">
    <source>
        <dbReference type="EMBL" id="MBA4610041.1"/>
    </source>
</evidence>
<evidence type="ECO:0000313" key="8">
    <source>
        <dbReference type="Proteomes" id="UP000559404"/>
    </source>
</evidence>
<comment type="caution">
    <text evidence="7">The sequence shown here is derived from an EMBL/GenBank/DDBJ whole genome shotgun (WGS) entry which is preliminary data.</text>
</comment>
<comment type="similarity">
    <text evidence="2">Belongs to the oxidase-dependent Fe transporter (OFeT) (TC 9.A.10.1) family.</text>
</comment>
<dbReference type="EMBL" id="JACEON010000001">
    <property type="protein sequence ID" value="MBA4610041.1"/>
    <property type="molecule type" value="Genomic_DNA"/>
</dbReference>
<reference evidence="7 8" key="2">
    <citation type="submission" date="2020-08" db="EMBL/GenBank/DDBJ databases">
        <title>Stappia taiwanensis sp. nov., isolated from a coastal thermal spring.</title>
        <authorList>
            <person name="Kampfer P."/>
        </authorList>
    </citation>
    <scope>NUCLEOTIDE SEQUENCE [LARGE SCALE GENOMIC DNA]</scope>
    <source>
        <strain evidence="7 8">DSM 23284</strain>
    </source>
</reference>
<evidence type="ECO:0000256" key="6">
    <source>
        <dbReference type="SAM" id="Phobius"/>
    </source>
</evidence>
<evidence type="ECO:0000256" key="3">
    <source>
        <dbReference type="ARBA" id="ARBA00022692"/>
    </source>
</evidence>
<name>A0A838XLZ2_9HYPH</name>
<keyword evidence="3 6" id="KW-0812">Transmembrane</keyword>
<protein>
    <submittedName>
        <fullName evidence="7">FTR1 family protein</fullName>
    </submittedName>
</protein>
<evidence type="ECO:0000256" key="1">
    <source>
        <dbReference type="ARBA" id="ARBA00004141"/>
    </source>
</evidence>
<reference evidence="7 8" key="1">
    <citation type="submission" date="2020-07" db="EMBL/GenBank/DDBJ databases">
        <authorList>
            <person name="Li M."/>
        </authorList>
    </citation>
    <scope>NUCLEOTIDE SEQUENCE [LARGE SCALE GENOMIC DNA]</scope>
    <source>
        <strain evidence="7 8">DSM 23284</strain>
    </source>
</reference>
<dbReference type="InterPro" id="IPR004923">
    <property type="entry name" value="FTR1/Fip1/EfeU"/>
</dbReference>
<dbReference type="PANTHER" id="PTHR31632">
    <property type="entry name" value="IRON TRANSPORTER FTH1"/>
    <property type="match status" value="1"/>
</dbReference>
<keyword evidence="5 6" id="KW-0472">Membrane</keyword>
<sequence length="279" mass="30120">MTTQIAFIVWRESVEALLVIGILNAWIGQSGMGTAARRYLWGGVAAGLACALALAFAILRFSESLAGDRLEYFQTALVLGAAGLIVQMVVWMRRHGRQMQRDLERDLTRAAARGRWWMVFFLALIAVAREGSETVVFLYGLLGAGPGIGRITVLAAAVTGLLLALGSYALLQLGHRALSWRVFFRITEIMLLLLACALLVTGIGNLVALGFLPYTAPLWDTSWLLDDTGRVGGSIALLTGYRAAPDLATVATWGGFALLMGIAGWWQSHRAVAAREGRS</sequence>
<accession>A0A838XLZ2</accession>
<comment type="subcellular location">
    <subcellularLocation>
        <location evidence="1">Membrane</location>
        <topology evidence="1">Multi-pass membrane protein</topology>
    </subcellularLocation>
</comment>
<dbReference type="RefSeq" id="WP_181758247.1">
    <property type="nucleotide sequence ID" value="NZ_BMCR01000001.1"/>
</dbReference>
<dbReference type="Pfam" id="PF03239">
    <property type="entry name" value="FTR1"/>
    <property type="match status" value="1"/>
</dbReference>